<proteinExistence type="predicted"/>
<gene>
    <name evidence="2" type="ORF">FB45DRAFT_1010217</name>
</gene>
<comment type="caution">
    <text evidence="2">The sequence shown here is derived from an EMBL/GenBank/DDBJ whole genome shotgun (WGS) entry which is preliminary data.</text>
</comment>
<name>A0AAD7FB97_9AGAR</name>
<reference evidence="2" key="1">
    <citation type="submission" date="2023-03" db="EMBL/GenBank/DDBJ databases">
        <title>Massive genome expansion in bonnet fungi (Mycena s.s.) driven by repeated elements and novel gene families across ecological guilds.</title>
        <authorList>
            <consortium name="Lawrence Berkeley National Laboratory"/>
            <person name="Harder C.B."/>
            <person name="Miyauchi S."/>
            <person name="Viragh M."/>
            <person name="Kuo A."/>
            <person name="Thoen E."/>
            <person name="Andreopoulos B."/>
            <person name="Lu D."/>
            <person name="Skrede I."/>
            <person name="Drula E."/>
            <person name="Henrissat B."/>
            <person name="Morin E."/>
            <person name="Kohler A."/>
            <person name="Barry K."/>
            <person name="LaButti K."/>
            <person name="Morin E."/>
            <person name="Salamov A."/>
            <person name="Lipzen A."/>
            <person name="Mereny Z."/>
            <person name="Hegedus B."/>
            <person name="Baldrian P."/>
            <person name="Stursova M."/>
            <person name="Weitz H."/>
            <person name="Taylor A."/>
            <person name="Grigoriev I.V."/>
            <person name="Nagy L.G."/>
            <person name="Martin F."/>
            <person name="Kauserud H."/>
        </authorList>
    </citation>
    <scope>NUCLEOTIDE SEQUENCE</scope>
    <source>
        <strain evidence="2">9284</strain>
    </source>
</reference>
<feature type="region of interest" description="Disordered" evidence="1">
    <location>
        <begin position="1"/>
        <end position="22"/>
    </location>
</feature>
<accession>A0AAD7FB97</accession>
<dbReference type="Proteomes" id="UP001221142">
    <property type="component" value="Unassembled WGS sequence"/>
</dbReference>
<organism evidence="2 3">
    <name type="scientific">Roridomyces roridus</name>
    <dbReference type="NCBI Taxonomy" id="1738132"/>
    <lineage>
        <taxon>Eukaryota</taxon>
        <taxon>Fungi</taxon>
        <taxon>Dikarya</taxon>
        <taxon>Basidiomycota</taxon>
        <taxon>Agaricomycotina</taxon>
        <taxon>Agaricomycetes</taxon>
        <taxon>Agaricomycetidae</taxon>
        <taxon>Agaricales</taxon>
        <taxon>Marasmiineae</taxon>
        <taxon>Mycenaceae</taxon>
        <taxon>Roridomyces</taxon>
    </lineage>
</organism>
<dbReference type="AlphaFoldDB" id="A0AAD7FB97"/>
<feature type="region of interest" description="Disordered" evidence="1">
    <location>
        <begin position="91"/>
        <end position="177"/>
    </location>
</feature>
<dbReference type="EMBL" id="JARKIF010000038">
    <property type="protein sequence ID" value="KAJ7609684.1"/>
    <property type="molecule type" value="Genomic_DNA"/>
</dbReference>
<evidence type="ECO:0000256" key="1">
    <source>
        <dbReference type="SAM" id="MobiDB-lite"/>
    </source>
</evidence>
<evidence type="ECO:0000313" key="3">
    <source>
        <dbReference type="Proteomes" id="UP001221142"/>
    </source>
</evidence>
<sequence length="475" mass="52465">MRPELSWQRTKERRRANESPGVLELKSTKKGLQTGLPYETIYREFLAVLWSGLRKCGQKGKKKDVLASALPSARHSNNDFDRVLTALDDGEDLSTDEEGDDHGEGSADEDQDMSGGGGPGEDDEDEAQGNVGGGTGDDEDEGNGNQQNEPDGTVEDKLDRDVSTGTRRIATKELQARSETSLARPRFAYMQNVVGREDRLKWVPRAARSRDGGHNNAGCGCARPCCAGWAKNLSVFDSPDLDGGGHWAEVDSEGREGRRGRLRRWLGGSPSPLTLALPPVMTTTPHHPVILHPLGSRYTPFRRRTAAIRLRGHSVQFDKPDGERREHDAGSMSPDETLFHSAMSFSLTNVDTLDADFVLKIPKNLPGYFIANLSKISCSSNILQPFSKLLPNVDKVSKMEILLFIIPIPTDQSLSTKISESFAKISQLFLWARYFEPGSLVFQVTNSPQSSGIASVVHLKQDQSLWNMKWRHICP</sequence>
<protein>
    <submittedName>
        <fullName evidence="2">Uncharacterized protein</fullName>
    </submittedName>
</protein>
<keyword evidence="3" id="KW-1185">Reference proteome</keyword>
<evidence type="ECO:0000313" key="2">
    <source>
        <dbReference type="EMBL" id="KAJ7609684.1"/>
    </source>
</evidence>
<feature type="compositionally biased region" description="Acidic residues" evidence="1">
    <location>
        <begin position="91"/>
        <end position="112"/>
    </location>
</feature>